<proteinExistence type="predicted"/>
<accession>A0A0F9GEN2</accession>
<evidence type="ECO:0000259" key="1">
    <source>
        <dbReference type="SMART" id="SM00479"/>
    </source>
</evidence>
<dbReference type="GO" id="GO:0008408">
    <property type="term" value="F:3'-5' exonuclease activity"/>
    <property type="evidence" value="ECO:0007669"/>
    <property type="project" value="TreeGrafter"/>
</dbReference>
<dbReference type="PANTHER" id="PTHR30231:SF41">
    <property type="entry name" value="DNA POLYMERASE III SUBUNIT EPSILON"/>
    <property type="match status" value="1"/>
</dbReference>
<dbReference type="SUPFAM" id="SSF53098">
    <property type="entry name" value="Ribonuclease H-like"/>
    <property type="match status" value="1"/>
</dbReference>
<dbReference type="InterPro" id="IPR012337">
    <property type="entry name" value="RNaseH-like_sf"/>
</dbReference>
<dbReference type="CDD" id="cd06127">
    <property type="entry name" value="DEDDh"/>
    <property type="match status" value="1"/>
</dbReference>
<dbReference type="Pfam" id="PF00929">
    <property type="entry name" value="RNase_T"/>
    <property type="match status" value="1"/>
</dbReference>
<feature type="non-terminal residue" evidence="2">
    <location>
        <position position="200"/>
    </location>
</feature>
<dbReference type="AlphaFoldDB" id="A0A0F9GEN2"/>
<dbReference type="InterPro" id="IPR013520">
    <property type="entry name" value="Ribonucl_H"/>
</dbReference>
<name>A0A0F9GEN2_9ZZZZ</name>
<dbReference type="SMART" id="SM00479">
    <property type="entry name" value="EXOIII"/>
    <property type="match status" value="1"/>
</dbReference>
<reference evidence="2" key="1">
    <citation type="journal article" date="2015" name="Nature">
        <title>Complex archaea that bridge the gap between prokaryotes and eukaryotes.</title>
        <authorList>
            <person name="Spang A."/>
            <person name="Saw J.H."/>
            <person name="Jorgensen S.L."/>
            <person name="Zaremba-Niedzwiedzka K."/>
            <person name="Martijn J."/>
            <person name="Lind A.E."/>
            <person name="van Eijk R."/>
            <person name="Schleper C."/>
            <person name="Guy L."/>
            <person name="Ettema T.J."/>
        </authorList>
    </citation>
    <scope>NUCLEOTIDE SEQUENCE</scope>
</reference>
<sequence length="200" mass="23108">MGFLKKLFRKGQKHYPEFWSVYQNAFERQQAHDLNAIRFVVFDTETTGLDIEKDRILSIGALSLQNESIAVKQSFEVFLYQHFYHADNIAIHGILEEESKPRITELEALCLFLNFIENAILVAHHAGFDRAMINQALKRHGLPKLKNKFLDTSTLYKQTLIDSPLLQRQEHYALDDLAEKFDITTVDRHTALGDAYITAI</sequence>
<gene>
    <name evidence="2" type="ORF">LCGC14_2130470</name>
</gene>
<protein>
    <recommendedName>
        <fullName evidence="1">Exonuclease domain-containing protein</fullName>
    </recommendedName>
</protein>
<feature type="domain" description="Exonuclease" evidence="1">
    <location>
        <begin position="38"/>
        <end position="199"/>
    </location>
</feature>
<evidence type="ECO:0000313" key="2">
    <source>
        <dbReference type="EMBL" id="KKL67890.1"/>
    </source>
</evidence>
<dbReference type="GO" id="GO:0005829">
    <property type="term" value="C:cytosol"/>
    <property type="evidence" value="ECO:0007669"/>
    <property type="project" value="TreeGrafter"/>
</dbReference>
<dbReference type="Gene3D" id="3.30.420.10">
    <property type="entry name" value="Ribonuclease H-like superfamily/Ribonuclease H"/>
    <property type="match status" value="1"/>
</dbReference>
<dbReference type="GO" id="GO:0045004">
    <property type="term" value="P:DNA replication proofreading"/>
    <property type="evidence" value="ECO:0007669"/>
    <property type="project" value="TreeGrafter"/>
</dbReference>
<dbReference type="InterPro" id="IPR036397">
    <property type="entry name" value="RNaseH_sf"/>
</dbReference>
<dbReference type="PANTHER" id="PTHR30231">
    <property type="entry name" value="DNA POLYMERASE III SUBUNIT EPSILON"/>
    <property type="match status" value="1"/>
</dbReference>
<comment type="caution">
    <text evidence="2">The sequence shown here is derived from an EMBL/GenBank/DDBJ whole genome shotgun (WGS) entry which is preliminary data.</text>
</comment>
<dbReference type="GO" id="GO:0003676">
    <property type="term" value="F:nucleic acid binding"/>
    <property type="evidence" value="ECO:0007669"/>
    <property type="project" value="InterPro"/>
</dbReference>
<dbReference type="EMBL" id="LAZR01026713">
    <property type="protein sequence ID" value="KKL67890.1"/>
    <property type="molecule type" value="Genomic_DNA"/>
</dbReference>
<organism evidence="2">
    <name type="scientific">marine sediment metagenome</name>
    <dbReference type="NCBI Taxonomy" id="412755"/>
    <lineage>
        <taxon>unclassified sequences</taxon>
        <taxon>metagenomes</taxon>
        <taxon>ecological metagenomes</taxon>
    </lineage>
</organism>